<dbReference type="Proteomes" id="UP000029121">
    <property type="component" value="Unassembled WGS sequence"/>
</dbReference>
<dbReference type="PANTHER" id="PTHR31293:SF22">
    <property type="entry name" value="BNAC06G06520D PROTEIN"/>
    <property type="match status" value="1"/>
</dbReference>
<gene>
    <name evidence="2" type="ORF">CARUB_v10002851mg</name>
</gene>
<dbReference type="InterPro" id="IPR032675">
    <property type="entry name" value="LRR_dom_sf"/>
</dbReference>
<dbReference type="AlphaFoldDB" id="R0HEP8"/>
<evidence type="ECO:0000313" key="2">
    <source>
        <dbReference type="EMBL" id="EOA22263.1"/>
    </source>
</evidence>
<dbReference type="SUPFAM" id="SSF52047">
    <property type="entry name" value="RNI-like"/>
    <property type="match status" value="1"/>
</dbReference>
<dbReference type="CDD" id="cd22160">
    <property type="entry name" value="F-box_AtFBL13-like"/>
    <property type="match status" value="1"/>
</dbReference>
<proteinExistence type="predicted"/>
<dbReference type="PANTHER" id="PTHR31293">
    <property type="entry name" value="RNI-LIKE SUPERFAMILY PROTEIN"/>
    <property type="match status" value="1"/>
</dbReference>
<dbReference type="STRING" id="81985.R0HEP8"/>
<feature type="domain" description="F-box" evidence="1">
    <location>
        <begin position="33"/>
        <end position="81"/>
    </location>
</feature>
<evidence type="ECO:0000313" key="3">
    <source>
        <dbReference type="Proteomes" id="UP000029121"/>
    </source>
</evidence>
<dbReference type="InterPro" id="IPR055294">
    <property type="entry name" value="FBL60-like"/>
</dbReference>
<dbReference type="SUPFAM" id="SSF81383">
    <property type="entry name" value="F-box domain"/>
    <property type="match status" value="1"/>
</dbReference>
<reference evidence="3" key="1">
    <citation type="journal article" date="2013" name="Nat. Genet.">
        <title>The Capsella rubella genome and the genomic consequences of rapid mating system evolution.</title>
        <authorList>
            <person name="Slotte T."/>
            <person name="Hazzouri K.M."/>
            <person name="Agren J.A."/>
            <person name="Koenig D."/>
            <person name="Maumus F."/>
            <person name="Guo Y.L."/>
            <person name="Steige K."/>
            <person name="Platts A.E."/>
            <person name="Escobar J.S."/>
            <person name="Newman L.K."/>
            <person name="Wang W."/>
            <person name="Mandakova T."/>
            <person name="Vello E."/>
            <person name="Smith L.M."/>
            <person name="Henz S.R."/>
            <person name="Steffen J."/>
            <person name="Takuno S."/>
            <person name="Brandvain Y."/>
            <person name="Coop G."/>
            <person name="Andolfatto P."/>
            <person name="Hu T.T."/>
            <person name="Blanchette M."/>
            <person name="Clark R.M."/>
            <person name="Quesneville H."/>
            <person name="Nordborg M."/>
            <person name="Gaut B.S."/>
            <person name="Lysak M.A."/>
            <person name="Jenkins J."/>
            <person name="Grimwood J."/>
            <person name="Chapman J."/>
            <person name="Prochnik S."/>
            <person name="Shu S."/>
            <person name="Rokhsar D."/>
            <person name="Schmutz J."/>
            <person name="Weigel D."/>
            <person name="Wright S.I."/>
        </authorList>
    </citation>
    <scope>NUCLEOTIDE SEQUENCE [LARGE SCALE GENOMIC DNA]</scope>
    <source>
        <strain evidence="3">cv. Monte Gargano</strain>
    </source>
</reference>
<dbReference type="InterPro" id="IPR053781">
    <property type="entry name" value="F-box_AtFBL13-like"/>
</dbReference>
<dbReference type="PROSITE" id="PS50181">
    <property type="entry name" value="FBOX"/>
    <property type="match status" value="1"/>
</dbReference>
<accession>R0HEP8</accession>
<dbReference type="InterPro" id="IPR001810">
    <property type="entry name" value="F-box_dom"/>
</dbReference>
<sequence length="458" mass="51759">MPEKARTFKSIGKEKADLRKIGSDTKMLDTNSEDAISLLPEEVLGKILSLIPTKQAASTSVLSEKWRNLFTLVHNNDFDDSDLLRPEEGKEERDVVRESFRNFVDRTLALQCGSPIKKFSLKCHLHLDSEMSYVGPWISNAVGRGVLELDLSIHTRYKFVQDSETGCSRWPQGMKRRGDVFLPSELFTCKTLVTLRLGKHIFLGEFPLELSLPALKSLFIDSICFAYKDLSDVFFPGCPVLEELVLRYEDYHISSRTIKRLLVLYDDSACVFKSYMSLDAPNLLFLDYCHYPMSVYPHVNLASLVEARLDIQYSTNMDDVPDITGLIVGISNVKTLHLSPGSVDLIFRCVKYGLLGLKINRKVGLLLPVFNNLVSLSFGSKNETDWKLLPYLIEQSPKLESLTIQGLDSYTCDSTMHLFQVKVLRVLGYGGTAKESEHLKKFIGESECLEVVLVDDVM</sequence>
<dbReference type="InterPro" id="IPR055411">
    <property type="entry name" value="LRR_FXL15/At3g58940/PEG3-like"/>
</dbReference>
<dbReference type="EMBL" id="KB870810">
    <property type="protein sequence ID" value="EOA22263.1"/>
    <property type="molecule type" value="Genomic_DNA"/>
</dbReference>
<dbReference type="Pfam" id="PF24758">
    <property type="entry name" value="LRR_At5g56370"/>
    <property type="match status" value="1"/>
</dbReference>
<name>R0HEP8_9BRAS</name>
<dbReference type="Pfam" id="PF00646">
    <property type="entry name" value="F-box"/>
    <property type="match status" value="1"/>
</dbReference>
<protein>
    <recommendedName>
        <fullName evidence="1">F-box domain-containing protein</fullName>
    </recommendedName>
</protein>
<evidence type="ECO:0000259" key="1">
    <source>
        <dbReference type="PROSITE" id="PS50181"/>
    </source>
</evidence>
<dbReference type="InterPro" id="IPR036047">
    <property type="entry name" value="F-box-like_dom_sf"/>
</dbReference>
<keyword evidence="3" id="KW-1185">Reference proteome</keyword>
<dbReference type="Gene3D" id="3.80.10.10">
    <property type="entry name" value="Ribonuclease Inhibitor"/>
    <property type="match status" value="1"/>
</dbReference>
<organism evidence="2 3">
    <name type="scientific">Capsella rubella</name>
    <dbReference type="NCBI Taxonomy" id="81985"/>
    <lineage>
        <taxon>Eukaryota</taxon>
        <taxon>Viridiplantae</taxon>
        <taxon>Streptophyta</taxon>
        <taxon>Embryophyta</taxon>
        <taxon>Tracheophyta</taxon>
        <taxon>Spermatophyta</taxon>
        <taxon>Magnoliopsida</taxon>
        <taxon>eudicotyledons</taxon>
        <taxon>Gunneridae</taxon>
        <taxon>Pentapetalae</taxon>
        <taxon>rosids</taxon>
        <taxon>malvids</taxon>
        <taxon>Brassicales</taxon>
        <taxon>Brassicaceae</taxon>
        <taxon>Camelineae</taxon>
        <taxon>Capsella</taxon>
    </lineage>
</organism>